<name>C7GD15_9FIRM</name>
<dbReference type="HOGENOM" id="CLU_3172745_0_0_9"/>
<dbReference type="Proteomes" id="UP000004828">
    <property type="component" value="Unassembled WGS sequence"/>
</dbReference>
<comment type="caution">
    <text evidence="1">The sequence shown here is derived from an EMBL/GenBank/DDBJ whole genome shotgun (WGS) entry which is preliminary data.</text>
</comment>
<dbReference type="EMBL" id="ABYJ02000141">
    <property type="protein sequence ID" value="EEV00322.1"/>
    <property type="molecule type" value="Genomic_DNA"/>
</dbReference>
<organism evidence="1 2">
    <name type="scientific">Roseburia intestinalis L1-82</name>
    <dbReference type="NCBI Taxonomy" id="536231"/>
    <lineage>
        <taxon>Bacteria</taxon>
        <taxon>Bacillati</taxon>
        <taxon>Bacillota</taxon>
        <taxon>Clostridia</taxon>
        <taxon>Lachnospirales</taxon>
        <taxon>Lachnospiraceae</taxon>
        <taxon>Roseburia</taxon>
    </lineage>
</organism>
<protein>
    <submittedName>
        <fullName evidence="1">Uncharacterized protein</fullName>
    </submittedName>
</protein>
<evidence type="ECO:0000313" key="1">
    <source>
        <dbReference type="EMBL" id="EEV00322.1"/>
    </source>
</evidence>
<accession>C7GD15</accession>
<proteinExistence type="predicted"/>
<dbReference type="AlphaFoldDB" id="C7GD15"/>
<sequence>MEKDFRKRRRCFLKSFLYVNLPENLAGLFFDGTDRTPTTESKLNSSF</sequence>
<gene>
    <name evidence="1" type="ORF">ROSINTL182_07815</name>
</gene>
<evidence type="ECO:0000313" key="2">
    <source>
        <dbReference type="Proteomes" id="UP000004828"/>
    </source>
</evidence>
<reference evidence="1 2" key="1">
    <citation type="submission" date="2009-08" db="EMBL/GenBank/DDBJ databases">
        <authorList>
            <person name="Weinstock G."/>
            <person name="Sodergren E."/>
            <person name="Clifton S."/>
            <person name="Fulton L."/>
            <person name="Fulton B."/>
            <person name="Courtney L."/>
            <person name="Fronick C."/>
            <person name="Harrison M."/>
            <person name="Strong C."/>
            <person name="Farmer C."/>
            <person name="Delahaunty K."/>
            <person name="Markovic C."/>
            <person name="Hall O."/>
            <person name="Minx P."/>
            <person name="Tomlinson C."/>
            <person name="Mitreva M."/>
            <person name="Nelson J."/>
            <person name="Hou S."/>
            <person name="Wollam A."/>
            <person name="Pepin K.H."/>
            <person name="Johnson M."/>
            <person name="Bhonagiri V."/>
            <person name="Nash W.E."/>
            <person name="Warren W."/>
            <person name="Chinwalla A."/>
            <person name="Mardis E.R."/>
            <person name="Wilson R.K."/>
        </authorList>
    </citation>
    <scope>NUCLEOTIDE SEQUENCE [LARGE SCALE GENOMIC DNA]</scope>
    <source>
        <strain evidence="1 2">L1-82</strain>
    </source>
</reference>